<accession>A0A1C3EL03</accession>
<sequence length="494" mass="55748">MLKNAKILMLASIMSFMLVFGFIASMTGWNLVQLKDVTRANEALYENTTPEEFDYSEIESEIVNPTLFKLFRLLSSSEWAYGVGSYLEAYIAHDLRSDFEKINLGFHMFCGSACLILGVFQFWPAFRRKHRKIHRVMGSIYALCALALGLSVWVYLIYAGMDGTYDQLVGNWGLYILSGTEMFALFMAFYALKKRQYAQHLGWMAITLGSFLTAPWQRYNWMMLAWMDTGHTHQVINGAVDTVLYTQAYLTAYFVMVANRQASPTNTAFVFEGYSQVFKRNIMTITALGVLTMFMFYAFSEGNFSSDGYGKLVNTDLLTREREVLFGSGSILVSLFALLTVGMMLVSGYMIIAYRKHHSLAYLLGAMCIAIAMIELTWSHEIGYPTVHLSSGGSHYFGWGILHLLFGSMIVFAAIRRYELLLTEWTVMTWVLSFMPVGALWLSPIFSFIDVIPHAYIEGGHTSVLLNGGVMQTLFLIAMVLAIYGPATQARKVS</sequence>
<feature type="transmembrane region" description="Helical" evidence="1">
    <location>
        <begin position="280"/>
        <end position="299"/>
    </location>
</feature>
<name>A0A1C3EL03_9GAMM</name>
<feature type="transmembrane region" description="Helical" evidence="1">
    <location>
        <begin position="7"/>
        <end position="29"/>
    </location>
</feature>
<keyword evidence="1" id="KW-0812">Transmembrane</keyword>
<keyword evidence="3" id="KW-1185">Reference proteome</keyword>
<feature type="transmembrane region" description="Helical" evidence="1">
    <location>
        <begin position="138"/>
        <end position="160"/>
    </location>
</feature>
<evidence type="ECO:0000313" key="2">
    <source>
        <dbReference type="EMBL" id="ODA33900.1"/>
    </source>
</evidence>
<feature type="transmembrane region" description="Helical" evidence="1">
    <location>
        <begin position="359"/>
        <end position="376"/>
    </location>
</feature>
<feature type="transmembrane region" description="Helical" evidence="1">
    <location>
        <begin position="201"/>
        <end position="219"/>
    </location>
</feature>
<dbReference type="RefSeq" id="WP_068901322.1">
    <property type="nucleotide sequence ID" value="NZ_JBHUIF010000004.1"/>
</dbReference>
<keyword evidence="1" id="KW-1133">Transmembrane helix</keyword>
<dbReference type="EMBL" id="LYBM01000012">
    <property type="protein sequence ID" value="ODA33900.1"/>
    <property type="molecule type" value="Genomic_DNA"/>
</dbReference>
<feature type="transmembrane region" description="Helical" evidence="1">
    <location>
        <begin position="469"/>
        <end position="487"/>
    </location>
</feature>
<dbReference type="AlphaFoldDB" id="A0A1C3EL03"/>
<feature type="transmembrane region" description="Helical" evidence="1">
    <location>
        <begin position="396"/>
        <end position="415"/>
    </location>
</feature>
<dbReference type="Proteomes" id="UP000094936">
    <property type="component" value="Unassembled WGS sequence"/>
</dbReference>
<feature type="transmembrane region" description="Helical" evidence="1">
    <location>
        <begin position="239"/>
        <end position="259"/>
    </location>
</feature>
<evidence type="ECO:0000313" key="3">
    <source>
        <dbReference type="Proteomes" id="UP000094936"/>
    </source>
</evidence>
<feature type="transmembrane region" description="Helical" evidence="1">
    <location>
        <begin position="104"/>
        <end position="126"/>
    </location>
</feature>
<keyword evidence="1" id="KW-0472">Membrane</keyword>
<dbReference type="Pfam" id="PF10067">
    <property type="entry name" value="DUF2306"/>
    <property type="match status" value="1"/>
</dbReference>
<dbReference type="InterPro" id="IPR018750">
    <property type="entry name" value="DUF2306_membrane"/>
</dbReference>
<dbReference type="STRING" id="1080227.A8L45_08775"/>
<evidence type="ECO:0000256" key="1">
    <source>
        <dbReference type="SAM" id="Phobius"/>
    </source>
</evidence>
<feature type="transmembrane region" description="Helical" evidence="1">
    <location>
        <begin position="172"/>
        <end position="192"/>
    </location>
</feature>
<proteinExistence type="predicted"/>
<evidence type="ECO:0008006" key="4">
    <source>
        <dbReference type="Google" id="ProtNLM"/>
    </source>
</evidence>
<feature type="transmembrane region" description="Helical" evidence="1">
    <location>
        <begin position="331"/>
        <end position="352"/>
    </location>
</feature>
<organism evidence="2 3">
    <name type="scientific">Veronia pacifica</name>
    <dbReference type="NCBI Taxonomy" id="1080227"/>
    <lineage>
        <taxon>Bacteria</taxon>
        <taxon>Pseudomonadati</taxon>
        <taxon>Pseudomonadota</taxon>
        <taxon>Gammaproteobacteria</taxon>
        <taxon>Vibrionales</taxon>
        <taxon>Vibrionaceae</taxon>
        <taxon>Veronia</taxon>
    </lineage>
</organism>
<reference evidence="2 3" key="1">
    <citation type="submission" date="2016-05" db="EMBL/GenBank/DDBJ databases">
        <title>Genomic Taxonomy of the Vibrionaceae.</title>
        <authorList>
            <person name="Gomez-Gil B."/>
            <person name="Enciso-Ibarra J."/>
        </authorList>
    </citation>
    <scope>NUCLEOTIDE SEQUENCE [LARGE SCALE GENOMIC DNA]</scope>
    <source>
        <strain evidence="2 3">CAIM 1920</strain>
    </source>
</reference>
<comment type="caution">
    <text evidence="2">The sequence shown here is derived from an EMBL/GenBank/DDBJ whole genome shotgun (WGS) entry which is preliminary data.</text>
</comment>
<protein>
    <recommendedName>
        <fullName evidence="4">DUF2306 domain-containing protein</fullName>
    </recommendedName>
</protein>
<feature type="transmembrane region" description="Helical" evidence="1">
    <location>
        <begin position="427"/>
        <end position="449"/>
    </location>
</feature>
<gene>
    <name evidence="2" type="ORF">A8L45_08775</name>
</gene>
<dbReference type="OrthoDB" id="8759010at2"/>